<name>A0A8J2VB36_9FLAO</name>
<dbReference type="AlphaFoldDB" id="A0A8J2VB36"/>
<reference evidence="1" key="2">
    <citation type="submission" date="2020-09" db="EMBL/GenBank/DDBJ databases">
        <authorList>
            <person name="Sun Q."/>
            <person name="Zhou Y."/>
        </authorList>
    </citation>
    <scope>NUCLEOTIDE SEQUENCE</scope>
    <source>
        <strain evidence="1">CGMCC 1.12924</strain>
    </source>
</reference>
<organism evidence="1 2">
    <name type="scientific">Planktosalinus lacus</name>
    <dbReference type="NCBI Taxonomy" id="1526573"/>
    <lineage>
        <taxon>Bacteria</taxon>
        <taxon>Pseudomonadati</taxon>
        <taxon>Bacteroidota</taxon>
        <taxon>Flavobacteriia</taxon>
        <taxon>Flavobacteriales</taxon>
        <taxon>Flavobacteriaceae</taxon>
        <taxon>Planktosalinus</taxon>
    </lineage>
</organism>
<dbReference type="EMBL" id="BMGK01000008">
    <property type="protein sequence ID" value="GGD97447.1"/>
    <property type="molecule type" value="Genomic_DNA"/>
</dbReference>
<sequence>MKYSRLTKEQFESLHEEFTRFLASQSITADEWEKIKKETPQVAEDELDVFSDLIWEATLSKVEFLENWSQNQVYLFAFGESQINLIAVKIKKADVDLLTNEGIQWLEKNIGADEVELYEGTKNFNDERKIEIFDYIKEGAIITDGGFYNTLRELL</sequence>
<evidence type="ECO:0000313" key="2">
    <source>
        <dbReference type="Proteomes" id="UP000652231"/>
    </source>
</evidence>
<reference evidence="1" key="1">
    <citation type="journal article" date="2014" name="Int. J. Syst. Evol. Microbiol.">
        <title>Complete genome sequence of Corynebacterium casei LMG S-19264T (=DSM 44701T), isolated from a smear-ripened cheese.</title>
        <authorList>
            <consortium name="US DOE Joint Genome Institute (JGI-PGF)"/>
            <person name="Walter F."/>
            <person name="Albersmeier A."/>
            <person name="Kalinowski J."/>
            <person name="Ruckert C."/>
        </authorList>
    </citation>
    <scope>NUCLEOTIDE SEQUENCE</scope>
    <source>
        <strain evidence="1">CGMCC 1.12924</strain>
    </source>
</reference>
<gene>
    <name evidence="1" type="ORF">GCM10011312_21280</name>
</gene>
<dbReference type="Proteomes" id="UP000652231">
    <property type="component" value="Unassembled WGS sequence"/>
</dbReference>
<dbReference type="RefSeq" id="WP_188442334.1">
    <property type="nucleotide sequence ID" value="NZ_BMGK01000008.1"/>
</dbReference>
<dbReference type="Pfam" id="PF20105">
    <property type="entry name" value="DUF6495"/>
    <property type="match status" value="1"/>
</dbReference>
<comment type="caution">
    <text evidence="1">The sequence shown here is derived from an EMBL/GenBank/DDBJ whole genome shotgun (WGS) entry which is preliminary data.</text>
</comment>
<proteinExistence type="predicted"/>
<accession>A0A8J2VB36</accession>
<evidence type="ECO:0000313" key="1">
    <source>
        <dbReference type="EMBL" id="GGD97447.1"/>
    </source>
</evidence>
<keyword evidence="2" id="KW-1185">Reference proteome</keyword>
<evidence type="ECO:0008006" key="3">
    <source>
        <dbReference type="Google" id="ProtNLM"/>
    </source>
</evidence>
<protein>
    <recommendedName>
        <fullName evidence="3">Histidyl-tRNA synthetase</fullName>
    </recommendedName>
</protein>
<dbReference type="InterPro" id="IPR045470">
    <property type="entry name" value="DUF6495"/>
</dbReference>